<proteinExistence type="predicted"/>
<evidence type="ECO:0000256" key="1">
    <source>
        <dbReference type="SAM" id="Phobius"/>
    </source>
</evidence>
<reference evidence="2" key="1">
    <citation type="submission" date="2018-02" db="EMBL/GenBank/DDBJ databases">
        <title>Rhizophora mucronata_Transcriptome.</title>
        <authorList>
            <person name="Meera S.P."/>
            <person name="Sreeshan A."/>
            <person name="Augustine A."/>
        </authorList>
    </citation>
    <scope>NUCLEOTIDE SEQUENCE</scope>
    <source>
        <tissue evidence="2">Leaf</tissue>
    </source>
</reference>
<accession>A0A2P2NZR9</accession>
<evidence type="ECO:0000313" key="2">
    <source>
        <dbReference type="EMBL" id="MBX47964.1"/>
    </source>
</evidence>
<keyword evidence="1" id="KW-0812">Transmembrane</keyword>
<organism evidence="2">
    <name type="scientific">Rhizophora mucronata</name>
    <name type="common">Asiatic mangrove</name>
    <dbReference type="NCBI Taxonomy" id="61149"/>
    <lineage>
        <taxon>Eukaryota</taxon>
        <taxon>Viridiplantae</taxon>
        <taxon>Streptophyta</taxon>
        <taxon>Embryophyta</taxon>
        <taxon>Tracheophyta</taxon>
        <taxon>Spermatophyta</taxon>
        <taxon>Magnoliopsida</taxon>
        <taxon>eudicotyledons</taxon>
        <taxon>Gunneridae</taxon>
        <taxon>Pentapetalae</taxon>
        <taxon>rosids</taxon>
        <taxon>fabids</taxon>
        <taxon>Malpighiales</taxon>
        <taxon>Rhizophoraceae</taxon>
        <taxon>Rhizophora</taxon>
    </lineage>
</organism>
<dbReference type="EMBL" id="GGEC01067480">
    <property type="protein sequence ID" value="MBX47964.1"/>
    <property type="molecule type" value="Transcribed_RNA"/>
</dbReference>
<dbReference type="AlphaFoldDB" id="A0A2P2NZR9"/>
<protein>
    <submittedName>
        <fullName evidence="2">Uncharacterized protein</fullName>
    </submittedName>
</protein>
<name>A0A2P2NZR9_RHIMU</name>
<keyword evidence="1" id="KW-0472">Membrane</keyword>
<sequence>MQCNAIPYYSFFIRIFPFPYVTVLLLFYFLFSICKILMVEEYLGEQRD</sequence>
<feature type="transmembrane region" description="Helical" evidence="1">
    <location>
        <begin position="18"/>
        <end position="38"/>
    </location>
</feature>
<keyword evidence="1" id="KW-1133">Transmembrane helix</keyword>